<sequence length="147" mass="16897">MSTNTSQLLDSHESSPISYTPEDSGSDTSNTGTQSPVVLDTVSKLRVRNAELRDKNTELRAQNIQLQEKNTQLQNKNTQLEDKNTQLQNKNIDLRIQNAQLQAEVEKHIAISKMRERLLLPVKEVQQDKQGCKWHFWIICALIIFVR</sequence>
<reference evidence="3 4" key="1">
    <citation type="submission" date="2017-12" db="EMBL/GenBank/DDBJ databases">
        <title>Comparative genomics of Botrytis spp.</title>
        <authorList>
            <person name="Valero-Jimenez C.A."/>
            <person name="Tapia P."/>
            <person name="Veloso J."/>
            <person name="Silva-Moreno E."/>
            <person name="Staats M."/>
            <person name="Valdes J.H."/>
            <person name="Van Kan J.A.L."/>
        </authorList>
    </citation>
    <scope>NUCLEOTIDE SEQUENCE [LARGE SCALE GENOMIC DNA]</scope>
    <source>
        <strain evidence="3 4">MUCL3349</strain>
    </source>
</reference>
<protein>
    <submittedName>
        <fullName evidence="3">Uncharacterized protein</fullName>
    </submittedName>
</protein>
<dbReference type="EMBL" id="PQXO01000452">
    <property type="protein sequence ID" value="TGO84899.1"/>
    <property type="molecule type" value="Genomic_DNA"/>
</dbReference>
<dbReference type="OrthoDB" id="3560118at2759"/>
<proteinExistence type="predicted"/>
<name>A0A4Z1KRT4_9HELO</name>
<feature type="compositionally biased region" description="Polar residues" evidence="2">
    <location>
        <begin position="1"/>
        <end position="36"/>
    </location>
</feature>
<feature type="region of interest" description="Disordered" evidence="2">
    <location>
        <begin position="1"/>
        <end position="38"/>
    </location>
</feature>
<comment type="caution">
    <text evidence="3">The sequence shown here is derived from an EMBL/GenBank/DDBJ whole genome shotgun (WGS) entry which is preliminary data.</text>
</comment>
<keyword evidence="4" id="KW-1185">Reference proteome</keyword>
<accession>A0A4Z1KRT4</accession>
<dbReference type="AlphaFoldDB" id="A0A4Z1KRT4"/>
<evidence type="ECO:0000313" key="4">
    <source>
        <dbReference type="Proteomes" id="UP000297280"/>
    </source>
</evidence>
<evidence type="ECO:0000313" key="3">
    <source>
        <dbReference type="EMBL" id="TGO84899.1"/>
    </source>
</evidence>
<evidence type="ECO:0000256" key="2">
    <source>
        <dbReference type="SAM" id="MobiDB-lite"/>
    </source>
</evidence>
<dbReference type="Proteomes" id="UP000297280">
    <property type="component" value="Unassembled WGS sequence"/>
</dbReference>
<organism evidence="3 4">
    <name type="scientific">Botrytis porri</name>
    <dbReference type="NCBI Taxonomy" id="87229"/>
    <lineage>
        <taxon>Eukaryota</taxon>
        <taxon>Fungi</taxon>
        <taxon>Dikarya</taxon>
        <taxon>Ascomycota</taxon>
        <taxon>Pezizomycotina</taxon>
        <taxon>Leotiomycetes</taxon>
        <taxon>Helotiales</taxon>
        <taxon>Sclerotiniaceae</taxon>
        <taxon>Botrytis</taxon>
    </lineage>
</organism>
<feature type="coiled-coil region" evidence="1">
    <location>
        <begin position="42"/>
        <end position="104"/>
    </location>
</feature>
<dbReference type="Gene3D" id="1.20.5.490">
    <property type="entry name" value="Single helix bin"/>
    <property type="match status" value="1"/>
</dbReference>
<gene>
    <name evidence="3" type="ORF">BPOR_0453g00090</name>
</gene>
<evidence type="ECO:0000256" key="1">
    <source>
        <dbReference type="SAM" id="Coils"/>
    </source>
</evidence>
<keyword evidence="1" id="KW-0175">Coiled coil</keyword>